<dbReference type="PANTHER" id="PTHR10009:SF18">
    <property type="entry name" value="PROTEIN YELLOW-LIKE PROTEIN"/>
    <property type="match status" value="1"/>
</dbReference>
<sequence>MKTPVLAILALLSSVTMHAQQHSNHLIPVAEFGSSRAIGVGVSSGNRVFVSFPAPGKDNQYGLTEIIKGKAVPFPDEAISKQFVSVQDLFVDAADNLWVLDPRPFKLYKINLAGNKVEKIYTFDDLDKTHSGLNDVRVDTEKQLAYLSDPGAAAIVVLNLQTGKTRTVLRHHSSTQADTSVILTYDGKQMRNAAGKPFVSNVNGIALTKDNRYFYYKPINKRNIYRIATKYLADASISEQELAAKVEEMSEVGVTHGLEADRKGNILLSTSTDYSIKYLSPDGKVHTLVQDARLLWPDSFGIGADGYLYLSCAQLQRDPQWNNGVDKTELPYTLFKVKLP</sequence>
<accession>A0A512RMZ1</accession>
<evidence type="ECO:0000256" key="3">
    <source>
        <dbReference type="SAM" id="SignalP"/>
    </source>
</evidence>
<dbReference type="EMBL" id="BKAU01000004">
    <property type="protein sequence ID" value="GEP97039.1"/>
    <property type="molecule type" value="Genomic_DNA"/>
</dbReference>
<name>A0A512RMZ1_9BACT</name>
<evidence type="ECO:0000256" key="1">
    <source>
        <dbReference type="ARBA" id="ARBA00004613"/>
    </source>
</evidence>
<keyword evidence="5" id="KW-1185">Reference proteome</keyword>
<comment type="caution">
    <text evidence="4">The sequence shown here is derived from an EMBL/GenBank/DDBJ whole genome shotgun (WGS) entry which is preliminary data.</text>
</comment>
<keyword evidence="3" id="KW-0732">Signal</keyword>
<evidence type="ECO:0000313" key="5">
    <source>
        <dbReference type="Proteomes" id="UP000321436"/>
    </source>
</evidence>
<dbReference type="Pfam" id="PF03022">
    <property type="entry name" value="MRJP"/>
    <property type="match status" value="1"/>
</dbReference>
<comment type="subcellular location">
    <subcellularLocation>
        <location evidence="1">Secreted</location>
    </subcellularLocation>
</comment>
<dbReference type="Proteomes" id="UP000321436">
    <property type="component" value="Unassembled WGS sequence"/>
</dbReference>
<dbReference type="GO" id="GO:0005576">
    <property type="term" value="C:extracellular region"/>
    <property type="evidence" value="ECO:0007669"/>
    <property type="project" value="UniProtKB-SubCell"/>
</dbReference>
<dbReference type="InterPro" id="IPR017996">
    <property type="entry name" value="MRJP/yellow-related"/>
</dbReference>
<dbReference type="AlphaFoldDB" id="A0A512RMZ1"/>
<dbReference type="SUPFAM" id="SSF63829">
    <property type="entry name" value="Calcium-dependent phosphotriesterase"/>
    <property type="match status" value="1"/>
</dbReference>
<organism evidence="4 5">
    <name type="scientific">Chitinophaga cymbidii</name>
    <dbReference type="NCBI Taxonomy" id="1096750"/>
    <lineage>
        <taxon>Bacteria</taxon>
        <taxon>Pseudomonadati</taxon>
        <taxon>Bacteroidota</taxon>
        <taxon>Chitinophagia</taxon>
        <taxon>Chitinophagales</taxon>
        <taxon>Chitinophagaceae</taxon>
        <taxon>Chitinophaga</taxon>
    </lineage>
</organism>
<evidence type="ECO:0008006" key="6">
    <source>
        <dbReference type="Google" id="ProtNLM"/>
    </source>
</evidence>
<proteinExistence type="predicted"/>
<dbReference type="InterPro" id="IPR011042">
    <property type="entry name" value="6-blade_b-propeller_TolB-like"/>
</dbReference>
<dbReference type="Gene3D" id="2.120.10.30">
    <property type="entry name" value="TolB, C-terminal domain"/>
    <property type="match status" value="1"/>
</dbReference>
<dbReference type="RefSeq" id="WP_146864241.1">
    <property type="nucleotide sequence ID" value="NZ_BKAU01000004.1"/>
</dbReference>
<feature type="signal peptide" evidence="3">
    <location>
        <begin position="1"/>
        <end position="19"/>
    </location>
</feature>
<gene>
    <name evidence="4" type="ORF">CCY01nite_32990</name>
</gene>
<reference evidence="4 5" key="1">
    <citation type="submission" date="2019-07" db="EMBL/GenBank/DDBJ databases">
        <title>Whole genome shotgun sequence of Chitinophaga cymbidii NBRC 109752.</title>
        <authorList>
            <person name="Hosoyama A."/>
            <person name="Uohara A."/>
            <person name="Ohji S."/>
            <person name="Ichikawa N."/>
        </authorList>
    </citation>
    <scope>NUCLEOTIDE SEQUENCE [LARGE SCALE GENOMIC DNA]</scope>
    <source>
        <strain evidence="4 5">NBRC 109752</strain>
    </source>
</reference>
<evidence type="ECO:0000256" key="2">
    <source>
        <dbReference type="ARBA" id="ARBA00022525"/>
    </source>
</evidence>
<keyword evidence="2" id="KW-0964">Secreted</keyword>
<feature type="chain" id="PRO_5022143383" description="Gluconolactonase" evidence="3">
    <location>
        <begin position="20"/>
        <end position="340"/>
    </location>
</feature>
<dbReference type="PANTHER" id="PTHR10009">
    <property type="entry name" value="PROTEIN YELLOW-RELATED"/>
    <property type="match status" value="1"/>
</dbReference>
<dbReference type="OrthoDB" id="9797664at2"/>
<evidence type="ECO:0000313" key="4">
    <source>
        <dbReference type="EMBL" id="GEP97039.1"/>
    </source>
</evidence>
<protein>
    <recommendedName>
        <fullName evidence="6">Gluconolactonase</fullName>
    </recommendedName>
</protein>